<keyword evidence="4 5" id="KW-0949">S-adenosyl-L-methionine</keyword>
<dbReference type="Gene3D" id="3.40.50.150">
    <property type="entry name" value="Vaccinia Virus protein VP39"/>
    <property type="match status" value="1"/>
</dbReference>
<evidence type="ECO:0000313" key="8">
    <source>
        <dbReference type="EMBL" id="KAF2496953.1"/>
    </source>
</evidence>
<name>A0A6A6QZA2_9PEZI</name>
<evidence type="ECO:0000313" key="9">
    <source>
        <dbReference type="Proteomes" id="UP000799750"/>
    </source>
</evidence>
<dbReference type="EMBL" id="MU004187">
    <property type="protein sequence ID" value="KAF2496953.1"/>
    <property type="molecule type" value="Genomic_DNA"/>
</dbReference>
<comment type="similarity">
    <text evidence="1 6">Belongs to the methyltransferase superfamily.</text>
</comment>
<dbReference type="GO" id="GO:0040031">
    <property type="term" value="P:snRNA modification"/>
    <property type="evidence" value="ECO:0007669"/>
    <property type="project" value="TreeGrafter"/>
</dbReference>
<organism evidence="8 9">
    <name type="scientific">Lophium mytilinum</name>
    <dbReference type="NCBI Taxonomy" id="390894"/>
    <lineage>
        <taxon>Eukaryota</taxon>
        <taxon>Fungi</taxon>
        <taxon>Dikarya</taxon>
        <taxon>Ascomycota</taxon>
        <taxon>Pezizomycotina</taxon>
        <taxon>Dothideomycetes</taxon>
        <taxon>Pleosporomycetidae</taxon>
        <taxon>Mytilinidiales</taxon>
        <taxon>Mytilinidiaceae</taxon>
        <taxon>Lophium</taxon>
    </lineage>
</organism>
<gene>
    <name evidence="8" type="ORF">BU16DRAFT_616993</name>
</gene>
<dbReference type="PANTHER" id="PTHR12315">
    <property type="entry name" value="BICOID-INTERACTING PROTEIN RELATED"/>
    <property type="match status" value="1"/>
</dbReference>
<reference evidence="8" key="1">
    <citation type="journal article" date="2020" name="Stud. Mycol.">
        <title>101 Dothideomycetes genomes: a test case for predicting lifestyles and emergence of pathogens.</title>
        <authorList>
            <person name="Haridas S."/>
            <person name="Albert R."/>
            <person name="Binder M."/>
            <person name="Bloem J."/>
            <person name="Labutti K."/>
            <person name="Salamov A."/>
            <person name="Andreopoulos B."/>
            <person name="Baker S."/>
            <person name="Barry K."/>
            <person name="Bills G."/>
            <person name="Bluhm B."/>
            <person name="Cannon C."/>
            <person name="Castanera R."/>
            <person name="Culley D."/>
            <person name="Daum C."/>
            <person name="Ezra D."/>
            <person name="Gonzalez J."/>
            <person name="Henrissat B."/>
            <person name="Kuo A."/>
            <person name="Liang C."/>
            <person name="Lipzen A."/>
            <person name="Lutzoni F."/>
            <person name="Magnuson J."/>
            <person name="Mondo S."/>
            <person name="Nolan M."/>
            <person name="Ohm R."/>
            <person name="Pangilinan J."/>
            <person name="Park H.-J."/>
            <person name="Ramirez L."/>
            <person name="Alfaro M."/>
            <person name="Sun H."/>
            <person name="Tritt A."/>
            <person name="Yoshinaga Y."/>
            <person name="Zwiers L.-H."/>
            <person name="Turgeon B."/>
            <person name="Goodwin S."/>
            <person name="Spatafora J."/>
            <person name="Crous P."/>
            <person name="Grigoriev I."/>
        </authorList>
    </citation>
    <scope>NUCLEOTIDE SEQUENCE</scope>
    <source>
        <strain evidence="8">CBS 269.34</strain>
    </source>
</reference>
<dbReference type="SUPFAM" id="SSF53335">
    <property type="entry name" value="S-adenosyl-L-methionine-dependent methyltransferases"/>
    <property type="match status" value="1"/>
</dbReference>
<protein>
    <recommendedName>
        <fullName evidence="6">RNA methyltransferase</fullName>
        <ecNumber evidence="6">2.1.1.-</ecNumber>
    </recommendedName>
</protein>
<sequence>MSPEERPDKAGAVTSIIDASAESTAPAISKERLNKANHELHRFGNYKSYYTHFRSPISPDTRLTQLSTFITGGKRILDLGCNSGKLTLELASHFAASEVVGIDIDSFLIDQAEKVKSSEKEDTAQKVTFELFDFASTIPFTGAAAGTDWDVVLLLSVIKWVHLNTSDQVLIDLFAHLFTVLKPGGYLIIEPQDWANYKRAVKKCPSLRENFKKLGLRPPFDDVLKSQGWEEVDGWERDEFGFERSVRVWRKPVEDADVLDE</sequence>
<dbReference type="Pfam" id="PF06859">
    <property type="entry name" value="Bin3"/>
    <property type="match status" value="1"/>
</dbReference>
<dbReference type="OrthoDB" id="540004at2759"/>
<dbReference type="PROSITE" id="PS51515">
    <property type="entry name" value="BIN3_SAM"/>
    <property type="match status" value="1"/>
</dbReference>
<keyword evidence="2 6" id="KW-0489">Methyltransferase</keyword>
<feature type="domain" description="Bin3-type SAM" evidence="7">
    <location>
        <begin position="60"/>
        <end position="261"/>
    </location>
</feature>
<dbReference type="GO" id="GO:0008173">
    <property type="term" value="F:RNA methyltransferase activity"/>
    <property type="evidence" value="ECO:0007669"/>
    <property type="project" value="UniProtKB-UniRule"/>
</dbReference>
<accession>A0A6A6QZA2</accession>
<dbReference type="CDD" id="cd02440">
    <property type="entry name" value="AdoMet_MTases"/>
    <property type="match status" value="1"/>
</dbReference>
<evidence type="ECO:0000256" key="4">
    <source>
        <dbReference type="ARBA" id="ARBA00022691"/>
    </source>
</evidence>
<dbReference type="EC" id="2.1.1.-" evidence="6"/>
<dbReference type="GO" id="GO:0008171">
    <property type="term" value="F:O-methyltransferase activity"/>
    <property type="evidence" value="ECO:0007669"/>
    <property type="project" value="UniProtKB-UniRule"/>
</dbReference>
<proteinExistence type="inferred from homology"/>
<evidence type="ECO:0000256" key="3">
    <source>
        <dbReference type="ARBA" id="ARBA00022679"/>
    </source>
</evidence>
<dbReference type="InterPro" id="IPR029063">
    <property type="entry name" value="SAM-dependent_MTases_sf"/>
</dbReference>
<dbReference type="AlphaFoldDB" id="A0A6A6QZA2"/>
<evidence type="ECO:0000256" key="6">
    <source>
        <dbReference type="RuleBase" id="RU367087"/>
    </source>
</evidence>
<keyword evidence="3 6" id="KW-0808">Transferase</keyword>
<dbReference type="Proteomes" id="UP000799750">
    <property type="component" value="Unassembled WGS sequence"/>
</dbReference>
<dbReference type="PANTHER" id="PTHR12315:SF0">
    <property type="entry name" value="7SK SNRNA METHYLPHOSPHATE CAPPING ENZYME"/>
    <property type="match status" value="1"/>
</dbReference>
<dbReference type="InterPro" id="IPR024160">
    <property type="entry name" value="BIN3_SAM-bd_dom"/>
</dbReference>
<evidence type="ECO:0000256" key="2">
    <source>
        <dbReference type="ARBA" id="ARBA00022603"/>
    </source>
</evidence>
<dbReference type="GO" id="GO:0032259">
    <property type="term" value="P:methylation"/>
    <property type="evidence" value="ECO:0007669"/>
    <property type="project" value="UniProtKB-KW"/>
</dbReference>
<dbReference type="InterPro" id="IPR010675">
    <property type="entry name" value="Bin3_C"/>
</dbReference>
<keyword evidence="9" id="KW-1185">Reference proteome</keyword>
<evidence type="ECO:0000256" key="5">
    <source>
        <dbReference type="PROSITE-ProRule" id="PRU00848"/>
    </source>
</evidence>
<evidence type="ECO:0000259" key="7">
    <source>
        <dbReference type="PROSITE" id="PS51515"/>
    </source>
</evidence>
<evidence type="ECO:0000256" key="1">
    <source>
        <dbReference type="ARBA" id="ARBA00008361"/>
    </source>
</evidence>
<dbReference type="InterPro" id="IPR039772">
    <property type="entry name" value="Bin3-like"/>
</dbReference>
<dbReference type="GO" id="GO:0017069">
    <property type="term" value="F:snRNA binding"/>
    <property type="evidence" value="ECO:0007669"/>
    <property type="project" value="TreeGrafter"/>
</dbReference>